<sequence length="551" mass="63275">MRKTISIILLILITGSFATANGIGARNIFQQGIVEGYFIEYNRNNIVVEEYGGDIYKLPLVKDVKLEIDGRAVSITDFKKGMEVYIELQGRSVKYMDAYSGDMPGYIQLGEKVRVGVVKEIDRDQIQIKLPTGKEEVYFTSPATVITKNKQNTNANSLYIGDRVKLYFDEMDSSYINRLEIEGNSILIKELYRGKLTVVDELEDIIALENPEVFRNGDWRSLDKNLRLPYNADLPLYVGGQKINYKNLKHYKGKTVYMAMKDFFGKEKIEKMVVKSQYETVFSDKIKEVSQYASQLELGNNKNIKFHDGTMVIKSGRLVDTYSLNSGSDGLIIADGRGSELAADIIYIYNEDINNSNIGQDYIYAGRLNTILQNKLYLRNFFLLDKNEWESFREEKELFYDNDTFIYDMENKKAVSPKEFFSANYSVDEDNTRKRKPRDWYGYLYTDGDRVSVAFVKETLDSLYGQRTTIGVVESGPVLDKSVGWTIKLRDVKNWSSRNEEWMAANASLNLYLKEAMLIKDGAKINIEDIKVGDRLYLVRDSNMAKVIIIK</sequence>
<reference evidence="2" key="1">
    <citation type="submission" date="2016-11" db="EMBL/GenBank/DDBJ databases">
        <authorList>
            <person name="Varghese N."/>
            <person name="Submissions S."/>
        </authorList>
    </citation>
    <scope>NUCLEOTIDE SEQUENCE [LARGE SCALE GENOMIC DNA]</scope>
    <source>
        <strain evidence="2">DSM 18095</strain>
    </source>
</reference>
<keyword evidence="2" id="KW-1185">Reference proteome</keyword>
<evidence type="ECO:0000313" key="2">
    <source>
        <dbReference type="Proteomes" id="UP000184114"/>
    </source>
</evidence>
<proteinExistence type="predicted"/>
<protein>
    <recommendedName>
        <fullName evidence="3">S1 motif domain-containing protein</fullName>
    </recommendedName>
</protein>
<evidence type="ECO:0000313" key="1">
    <source>
        <dbReference type="EMBL" id="SHE97138.1"/>
    </source>
</evidence>
<organism evidence="1 2">
    <name type="scientific">Tissierella praeacuta DSM 18095</name>
    <dbReference type="NCBI Taxonomy" id="1123404"/>
    <lineage>
        <taxon>Bacteria</taxon>
        <taxon>Bacillati</taxon>
        <taxon>Bacillota</taxon>
        <taxon>Tissierellia</taxon>
        <taxon>Tissierellales</taxon>
        <taxon>Tissierellaceae</taxon>
        <taxon>Tissierella</taxon>
    </lineage>
</organism>
<dbReference type="RefSeq" id="WP_072976578.1">
    <property type="nucleotide sequence ID" value="NZ_FQTY01000013.1"/>
</dbReference>
<dbReference type="GeneID" id="90993872"/>
<dbReference type="EMBL" id="FQTY01000013">
    <property type="protein sequence ID" value="SHE97138.1"/>
    <property type="molecule type" value="Genomic_DNA"/>
</dbReference>
<dbReference type="Proteomes" id="UP000184114">
    <property type="component" value="Unassembled WGS sequence"/>
</dbReference>
<evidence type="ECO:0008006" key="3">
    <source>
        <dbReference type="Google" id="ProtNLM"/>
    </source>
</evidence>
<dbReference type="AlphaFoldDB" id="A0A1M4XUM0"/>
<gene>
    <name evidence="1" type="ORF">SAMN02745784_02394</name>
</gene>
<dbReference type="STRING" id="1123404.SAMN02745784_02394"/>
<name>A0A1M4XUM0_9FIRM</name>
<accession>A0A1M4XUM0</accession>